<evidence type="ECO:0000313" key="1">
    <source>
        <dbReference type="EMBL" id="ECB0429307.1"/>
    </source>
</evidence>
<name>A0A5X8MT42_SALET</name>
<reference evidence="1" key="1">
    <citation type="submission" date="2019-01" db="EMBL/GenBank/DDBJ databases">
        <authorList>
            <person name="Ashton P.M."/>
            <person name="Dallman T."/>
            <person name="Nair S."/>
            <person name="De Pinna E."/>
            <person name="Peters T."/>
            <person name="Grant K."/>
        </authorList>
    </citation>
    <scope>NUCLEOTIDE SEQUENCE</scope>
    <source>
        <strain evidence="1">559803</strain>
    </source>
</reference>
<sequence length="210" mass="23826">MDELEQNYYQMLGDLMPRGPAWSDDDRLLAGLAPTLAAVQKRTGDLIREMDPRQTIELIDRWEWCCGLPDSCSIPGTETIAERQQRLNVKINAEGGITEAFYLQVLAYIGYPDATITSYGGLGFKANSPCTNGLYSWEWRFCWRVNFAQPTKVFNMTCKSRVNEALRTWGNTTAECVIDKLCPSHTIVFFSYPSEENINASHRYSNRVTG</sequence>
<dbReference type="EMBL" id="AAHWHN010000029">
    <property type="protein sequence ID" value="ECB0429307.1"/>
    <property type="molecule type" value="Genomic_DNA"/>
</dbReference>
<dbReference type="InterPro" id="IPR018755">
    <property type="entry name" value="Phage_Mu_Gp48"/>
</dbReference>
<accession>A0A5X8MT42</accession>
<comment type="caution">
    <text evidence="1">The sequence shown here is derived from an EMBL/GenBank/DDBJ whole genome shotgun (WGS) entry which is preliminary data.</text>
</comment>
<dbReference type="Pfam" id="PF10076">
    <property type="entry name" value="Phage_Mu_Gp48"/>
    <property type="match status" value="1"/>
</dbReference>
<protein>
    <submittedName>
        <fullName evidence="1">DUF2313 domain-containing protein</fullName>
    </submittedName>
</protein>
<proteinExistence type="predicted"/>
<dbReference type="AlphaFoldDB" id="A0A5X8MT42"/>
<gene>
    <name evidence="1" type="ORF">EUV16_21885</name>
</gene>
<organism evidence="1">
    <name type="scientific">Salmonella enterica subsp. enterica serovar Agbeni</name>
    <dbReference type="NCBI Taxonomy" id="1967642"/>
    <lineage>
        <taxon>Bacteria</taxon>
        <taxon>Pseudomonadati</taxon>
        <taxon>Pseudomonadota</taxon>
        <taxon>Gammaproteobacteria</taxon>
        <taxon>Enterobacterales</taxon>
        <taxon>Enterobacteriaceae</taxon>
        <taxon>Salmonella</taxon>
    </lineage>
</organism>